<name>A0A8J5LCP3_ZINOF</name>
<comment type="similarity">
    <text evidence="2">Belongs to the dUTPase family.</text>
</comment>
<reference evidence="6 7" key="1">
    <citation type="submission" date="2020-08" db="EMBL/GenBank/DDBJ databases">
        <title>Plant Genome Project.</title>
        <authorList>
            <person name="Zhang R.-G."/>
        </authorList>
    </citation>
    <scope>NUCLEOTIDE SEQUENCE [LARGE SCALE GENOMIC DNA]</scope>
    <source>
        <tissue evidence="6">Rhizome</tissue>
    </source>
</reference>
<dbReference type="EC" id="3.6.1.23" evidence="3"/>
<organism evidence="6 7">
    <name type="scientific">Zingiber officinale</name>
    <name type="common">Ginger</name>
    <name type="synonym">Amomum zingiber</name>
    <dbReference type="NCBI Taxonomy" id="94328"/>
    <lineage>
        <taxon>Eukaryota</taxon>
        <taxon>Viridiplantae</taxon>
        <taxon>Streptophyta</taxon>
        <taxon>Embryophyta</taxon>
        <taxon>Tracheophyta</taxon>
        <taxon>Spermatophyta</taxon>
        <taxon>Magnoliopsida</taxon>
        <taxon>Liliopsida</taxon>
        <taxon>Zingiberales</taxon>
        <taxon>Zingiberaceae</taxon>
        <taxon>Zingiber</taxon>
    </lineage>
</organism>
<evidence type="ECO:0000313" key="7">
    <source>
        <dbReference type="Proteomes" id="UP000734854"/>
    </source>
</evidence>
<evidence type="ECO:0000259" key="5">
    <source>
        <dbReference type="Pfam" id="PF00692"/>
    </source>
</evidence>
<dbReference type="Pfam" id="PF00692">
    <property type="entry name" value="dUTPase"/>
    <property type="match status" value="1"/>
</dbReference>
<comment type="caution">
    <text evidence="6">The sequence shown here is derived from an EMBL/GenBank/DDBJ whole genome shotgun (WGS) entry which is preliminary data.</text>
</comment>
<gene>
    <name evidence="6" type="ORF">ZIOFF_023844</name>
</gene>
<keyword evidence="7" id="KW-1185">Reference proteome</keyword>
<dbReference type="Proteomes" id="UP000734854">
    <property type="component" value="Unassembled WGS sequence"/>
</dbReference>
<sequence length="154" mass="17696">MLFYLKQKSSRAARFDLAASEDVLIPLRDRKLIPTDLRMEIPFRTYDRIATRSGIAWNHSLDVGAGVIDFDYRGTTSSWTSEPHSMDISMNAIENEDFLDYIQYLTNNTLYECESSDKQPLWDDYNDHEWLNPFTTEDGGDELIAVAVGLDTKT</sequence>
<proteinExistence type="inferred from homology"/>
<keyword evidence="4" id="KW-0546">Nucleotide metabolism</keyword>
<accession>A0A8J5LCP3</accession>
<protein>
    <recommendedName>
        <fullName evidence="3">dUTP diphosphatase</fullName>
        <ecNumber evidence="3">3.6.1.23</ecNumber>
    </recommendedName>
</protein>
<dbReference type="InterPro" id="IPR029054">
    <property type="entry name" value="dUTPase-like"/>
</dbReference>
<dbReference type="AlphaFoldDB" id="A0A8J5LCP3"/>
<dbReference type="InterPro" id="IPR036157">
    <property type="entry name" value="dUTPase-like_sf"/>
</dbReference>
<evidence type="ECO:0000313" key="6">
    <source>
        <dbReference type="EMBL" id="KAG6513514.1"/>
    </source>
</evidence>
<evidence type="ECO:0000256" key="4">
    <source>
        <dbReference type="ARBA" id="ARBA00023080"/>
    </source>
</evidence>
<dbReference type="InterPro" id="IPR008181">
    <property type="entry name" value="dUTPase"/>
</dbReference>
<dbReference type="Gene3D" id="2.70.40.10">
    <property type="match status" value="1"/>
</dbReference>
<dbReference type="EMBL" id="JACMSC010000007">
    <property type="protein sequence ID" value="KAG6513514.1"/>
    <property type="molecule type" value="Genomic_DNA"/>
</dbReference>
<dbReference type="GO" id="GO:0046081">
    <property type="term" value="P:dUTP catabolic process"/>
    <property type="evidence" value="ECO:0007669"/>
    <property type="project" value="InterPro"/>
</dbReference>
<dbReference type="SUPFAM" id="SSF51283">
    <property type="entry name" value="dUTPase-like"/>
    <property type="match status" value="1"/>
</dbReference>
<comment type="pathway">
    <text evidence="1">Pyrimidine metabolism; dUMP biosynthesis; dUMP from dCTP (dUTP route): step 2/2.</text>
</comment>
<evidence type="ECO:0000256" key="2">
    <source>
        <dbReference type="ARBA" id="ARBA00006581"/>
    </source>
</evidence>
<dbReference type="GO" id="GO:0000287">
    <property type="term" value="F:magnesium ion binding"/>
    <property type="evidence" value="ECO:0007669"/>
    <property type="project" value="InterPro"/>
</dbReference>
<dbReference type="GO" id="GO:0006226">
    <property type="term" value="P:dUMP biosynthetic process"/>
    <property type="evidence" value="ECO:0007669"/>
    <property type="project" value="InterPro"/>
</dbReference>
<dbReference type="PANTHER" id="PTHR11241">
    <property type="entry name" value="DEOXYURIDINE 5'-TRIPHOSPHATE NUCLEOTIDOHYDROLASE"/>
    <property type="match status" value="1"/>
</dbReference>
<feature type="domain" description="dUTPase-like" evidence="5">
    <location>
        <begin position="6"/>
        <end position="75"/>
    </location>
</feature>
<evidence type="ECO:0000256" key="3">
    <source>
        <dbReference type="ARBA" id="ARBA00012379"/>
    </source>
</evidence>
<dbReference type="PANTHER" id="PTHR11241:SF0">
    <property type="entry name" value="DEOXYURIDINE 5'-TRIPHOSPHATE NUCLEOTIDOHYDROLASE"/>
    <property type="match status" value="1"/>
</dbReference>
<dbReference type="GO" id="GO:0004170">
    <property type="term" value="F:dUTP diphosphatase activity"/>
    <property type="evidence" value="ECO:0007669"/>
    <property type="project" value="UniProtKB-EC"/>
</dbReference>
<evidence type="ECO:0000256" key="1">
    <source>
        <dbReference type="ARBA" id="ARBA00005142"/>
    </source>
</evidence>